<reference evidence="4 5" key="1">
    <citation type="submission" date="2018-06" db="EMBL/GenBank/DDBJ databases">
        <title>Spongiibacterium sp. HME9304 Genome sequencing and assembly.</title>
        <authorList>
            <person name="Kang H."/>
            <person name="Kim H."/>
            <person name="Joh K."/>
        </authorList>
    </citation>
    <scope>NUCLEOTIDE SEQUENCE [LARGE SCALE GENOMIC DNA]</scope>
    <source>
        <strain evidence="4 5">HME9304</strain>
    </source>
</reference>
<gene>
    <name evidence="4" type="ORF">HME9304_03370</name>
</gene>
<dbReference type="GO" id="GO:0016491">
    <property type="term" value="F:oxidoreductase activity"/>
    <property type="evidence" value="ECO:0007669"/>
    <property type="project" value="UniProtKB-KW"/>
</dbReference>
<dbReference type="OrthoDB" id="822355at2"/>
<evidence type="ECO:0000256" key="3">
    <source>
        <dbReference type="RuleBase" id="RU000363"/>
    </source>
</evidence>
<dbReference type="CDD" id="cd05374">
    <property type="entry name" value="17beta-HSD-like_SDR_c"/>
    <property type="match status" value="1"/>
</dbReference>
<dbReference type="Proteomes" id="UP000248536">
    <property type="component" value="Chromosome"/>
</dbReference>
<dbReference type="PROSITE" id="PS00061">
    <property type="entry name" value="ADH_SHORT"/>
    <property type="match status" value="1"/>
</dbReference>
<dbReference type="EC" id="1.-.-.-" evidence="4"/>
<evidence type="ECO:0000313" key="5">
    <source>
        <dbReference type="Proteomes" id="UP000248536"/>
    </source>
</evidence>
<comment type="similarity">
    <text evidence="1 3">Belongs to the short-chain dehydrogenases/reductases (SDR) family.</text>
</comment>
<protein>
    <submittedName>
        <fullName evidence="4">Bile acid 7-dehydroxylase 1/3</fullName>
        <ecNumber evidence="4">1.-.-.-</ecNumber>
    </submittedName>
</protein>
<dbReference type="InterPro" id="IPR002347">
    <property type="entry name" value="SDR_fam"/>
</dbReference>
<sequence>MDKQVVLITGGSSGIGKSIGTYLAEKGYTVYGTARNPQNYSDFNAFILIQLDVKSAESIQKAVSEVISKEGKISILINNAGVGITGPVEETPHEEILNVFDINFHGPVNMMKAVLPHMREQGRGTIINVTSIAGYMGLPYRGFYSATKGALGLITEALRMETKDFGITITNVAPGDFATNIAAGRYHSPISGQSHYQEKYSKTLKSINEDVDSADDPVKVARKVYKIINQESPKIHNPVGSFLQKFSLGLKKILPDKVYEKLLLNHYKL</sequence>
<dbReference type="SUPFAM" id="SSF51735">
    <property type="entry name" value="NAD(P)-binding Rossmann-fold domains"/>
    <property type="match status" value="1"/>
</dbReference>
<dbReference type="PRINTS" id="PR00081">
    <property type="entry name" value="GDHRDH"/>
</dbReference>
<dbReference type="PRINTS" id="PR00080">
    <property type="entry name" value="SDRFAMILY"/>
</dbReference>
<evidence type="ECO:0000256" key="1">
    <source>
        <dbReference type="ARBA" id="ARBA00006484"/>
    </source>
</evidence>
<dbReference type="PANTHER" id="PTHR44169">
    <property type="entry name" value="NADPH-DEPENDENT 1-ACYLDIHYDROXYACETONE PHOSPHATE REDUCTASE"/>
    <property type="match status" value="1"/>
</dbReference>
<dbReference type="KEGG" id="spon:HME9304_03370"/>
<evidence type="ECO:0000256" key="2">
    <source>
        <dbReference type="ARBA" id="ARBA00023002"/>
    </source>
</evidence>
<dbReference type="AlphaFoldDB" id="A0A2Z4LYD5"/>
<proteinExistence type="inferred from homology"/>
<keyword evidence="2 4" id="KW-0560">Oxidoreductase</keyword>
<dbReference type="Pfam" id="PF00106">
    <property type="entry name" value="adh_short"/>
    <property type="match status" value="1"/>
</dbReference>
<evidence type="ECO:0000313" key="4">
    <source>
        <dbReference type="EMBL" id="AWX46337.1"/>
    </source>
</evidence>
<name>A0A2Z4LYD5_9FLAO</name>
<dbReference type="PANTHER" id="PTHR44169:SF6">
    <property type="entry name" value="NADPH-DEPENDENT 1-ACYLDIHYDROXYACETONE PHOSPHATE REDUCTASE"/>
    <property type="match status" value="1"/>
</dbReference>
<keyword evidence="5" id="KW-1185">Reference proteome</keyword>
<dbReference type="Gene3D" id="3.40.50.720">
    <property type="entry name" value="NAD(P)-binding Rossmann-like Domain"/>
    <property type="match status" value="1"/>
</dbReference>
<dbReference type="InterPro" id="IPR020904">
    <property type="entry name" value="Sc_DH/Rdtase_CS"/>
</dbReference>
<organism evidence="4 5">
    <name type="scientific">Flagellimonas maritima</name>
    <dbReference type="NCBI Taxonomy" id="1383885"/>
    <lineage>
        <taxon>Bacteria</taxon>
        <taxon>Pseudomonadati</taxon>
        <taxon>Bacteroidota</taxon>
        <taxon>Flavobacteriia</taxon>
        <taxon>Flavobacteriales</taxon>
        <taxon>Flavobacteriaceae</taxon>
        <taxon>Flagellimonas</taxon>
    </lineage>
</organism>
<accession>A0A2Z4LYD5</accession>
<dbReference type="EMBL" id="CP030104">
    <property type="protein sequence ID" value="AWX46337.1"/>
    <property type="molecule type" value="Genomic_DNA"/>
</dbReference>
<dbReference type="InterPro" id="IPR036291">
    <property type="entry name" value="NAD(P)-bd_dom_sf"/>
</dbReference>
<dbReference type="RefSeq" id="WP_112379630.1">
    <property type="nucleotide sequence ID" value="NZ_CP030104.1"/>
</dbReference>